<accession>A0A4Z1T2Y3</accession>
<organism evidence="6 7">
    <name type="scientific">Giardia muris</name>
    <dbReference type="NCBI Taxonomy" id="5742"/>
    <lineage>
        <taxon>Eukaryota</taxon>
        <taxon>Metamonada</taxon>
        <taxon>Diplomonadida</taxon>
        <taxon>Hexamitidae</taxon>
        <taxon>Giardiinae</taxon>
        <taxon>Giardia</taxon>
    </lineage>
</organism>
<dbReference type="InterPro" id="IPR003653">
    <property type="entry name" value="Peptidase_C48_C"/>
</dbReference>
<comment type="similarity">
    <text evidence="1">Belongs to the peptidase C48 family.</text>
</comment>
<evidence type="ECO:0000259" key="5">
    <source>
        <dbReference type="PROSITE" id="PS50600"/>
    </source>
</evidence>
<dbReference type="GO" id="GO:0008234">
    <property type="term" value="F:cysteine-type peptidase activity"/>
    <property type="evidence" value="ECO:0007669"/>
    <property type="project" value="InterPro"/>
</dbReference>
<feature type="region of interest" description="Disordered" evidence="4">
    <location>
        <begin position="226"/>
        <end position="275"/>
    </location>
</feature>
<sequence length="443" mass="50917">MAWEDRTINASSEHRLDHHISLDNISQALMKSRFDVEHAHAALMLFLQRIYFTIDKELLQRLGPWETEWLRELDSSRLTGAQIHKRDLDALIGRTMWVTDESINVYGTALTRAAPTVYCFSTHFYSLACTKGEVYVRSWLRHLKKDHQTIIIPINIANTHWVSCCLYLPALLFCGFDSMSVFATEMVQKILSILRKNKDHIPFSISTLLDSGHLLVRGELRPLKDLPITTDDSDPSHDERDDVGNECEREGEKEEKEKEDEGEAISISDSTTSEPSTIQLEEMEVPMHVLFPPPEYVEPIDSELVHQLWELSSYQDMPERLDDDLRHILESIDKTVFGTLFMKSSEIFKPSPLKLRTLIVALGLIEEKAGRFRDLCRYIHLMRRCPVQRNGYDCGVYTLYFMRLCAGHALGFGLIDSLSGTVRSLCAWEIIERKLGLPKNSLF</sequence>
<keyword evidence="2 6" id="KW-0645">Protease</keyword>
<dbReference type="GO" id="GO:0006508">
    <property type="term" value="P:proteolysis"/>
    <property type="evidence" value="ECO:0007669"/>
    <property type="project" value="UniProtKB-KW"/>
</dbReference>
<keyword evidence="3" id="KW-0378">Hydrolase</keyword>
<evidence type="ECO:0000256" key="3">
    <source>
        <dbReference type="ARBA" id="ARBA00022801"/>
    </source>
</evidence>
<evidence type="ECO:0000313" key="6">
    <source>
        <dbReference type="EMBL" id="TNJ26781.1"/>
    </source>
</evidence>
<keyword evidence="7" id="KW-1185">Reference proteome</keyword>
<dbReference type="Proteomes" id="UP000315496">
    <property type="component" value="Chromosome 4"/>
</dbReference>
<feature type="compositionally biased region" description="Basic and acidic residues" evidence="4">
    <location>
        <begin position="234"/>
        <end position="256"/>
    </location>
</feature>
<dbReference type="SUPFAM" id="SSF54001">
    <property type="entry name" value="Cysteine proteinases"/>
    <property type="match status" value="2"/>
</dbReference>
<evidence type="ECO:0000256" key="2">
    <source>
        <dbReference type="ARBA" id="ARBA00022670"/>
    </source>
</evidence>
<dbReference type="EMBL" id="VDLU01000004">
    <property type="protein sequence ID" value="TNJ26781.1"/>
    <property type="molecule type" value="Genomic_DNA"/>
</dbReference>
<evidence type="ECO:0000256" key="1">
    <source>
        <dbReference type="ARBA" id="ARBA00005234"/>
    </source>
</evidence>
<name>A0A4Z1T2Y3_GIAMU</name>
<reference evidence="6 7" key="1">
    <citation type="submission" date="2019-05" db="EMBL/GenBank/DDBJ databases">
        <title>The compact genome of Giardia muris reveals important steps in the evolution of intestinal protozoan parasites.</title>
        <authorList>
            <person name="Xu F."/>
            <person name="Jimenez-Gonzalez A."/>
            <person name="Einarsson E."/>
            <person name="Astvaldsson A."/>
            <person name="Peirasmaki D."/>
            <person name="Eckmann L."/>
            <person name="Andersson J.O."/>
            <person name="Svard S.G."/>
            <person name="Jerlstrom-Hultqvist J."/>
        </authorList>
    </citation>
    <scope>NUCLEOTIDE SEQUENCE [LARGE SCALE GENOMIC DNA]</scope>
    <source>
        <strain evidence="6 7">Roberts-Thomson</strain>
    </source>
</reference>
<dbReference type="InterPro" id="IPR038765">
    <property type="entry name" value="Papain-like_cys_pep_sf"/>
</dbReference>
<dbReference type="PROSITE" id="PS50600">
    <property type="entry name" value="ULP_PROTEASE"/>
    <property type="match status" value="1"/>
</dbReference>
<protein>
    <submittedName>
        <fullName evidence="6">Putative Ulp1 protease family protein</fullName>
    </submittedName>
</protein>
<feature type="domain" description="Ubiquitin-like protease family profile" evidence="5">
    <location>
        <begin position="81"/>
        <end position="405"/>
    </location>
</feature>
<dbReference type="VEuPathDB" id="GiardiaDB:GMRT_10150"/>
<evidence type="ECO:0000313" key="7">
    <source>
        <dbReference type="Proteomes" id="UP000315496"/>
    </source>
</evidence>
<dbReference type="AlphaFoldDB" id="A0A4Z1T2Y3"/>
<dbReference type="Pfam" id="PF02902">
    <property type="entry name" value="Peptidase_C48"/>
    <property type="match status" value="1"/>
</dbReference>
<dbReference type="OrthoDB" id="1939479at2759"/>
<dbReference type="Gene3D" id="3.40.395.10">
    <property type="entry name" value="Adenoviral Proteinase, Chain A"/>
    <property type="match status" value="1"/>
</dbReference>
<evidence type="ECO:0000256" key="4">
    <source>
        <dbReference type="SAM" id="MobiDB-lite"/>
    </source>
</evidence>
<comment type="caution">
    <text evidence="6">The sequence shown here is derived from an EMBL/GenBank/DDBJ whole genome shotgun (WGS) entry which is preliminary data.</text>
</comment>
<dbReference type="Gene3D" id="1.10.418.20">
    <property type="match status" value="1"/>
</dbReference>
<gene>
    <name evidence="6" type="ORF">GMRT_10150</name>
</gene>
<proteinExistence type="inferred from homology"/>